<dbReference type="PIRSF" id="PIRSF000349">
    <property type="entry name" value="SODismutase"/>
    <property type="match status" value="1"/>
</dbReference>
<organism evidence="9 10">
    <name type="scientific">Chelatococcus reniformis</name>
    <dbReference type="NCBI Taxonomy" id="1494448"/>
    <lineage>
        <taxon>Bacteria</taxon>
        <taxon>Pseudomonadati</taxon>
        <taxon>Pseudomonadota</taxon>
        <taxon>Alphaproteobacteria</taxon>
        <taxon>Hyphomicrobiales</taxon>
        <taxon>Chelatococcaceae</taxon>
        <taxon>Chelatococcus</taxon>
    </lineage>
</organism>
<dbReference type="FunFam" id="1.10.287.990:FF:000001">
    <property type="entry name" value="Superoxide dismutase"/>
    <property type="match status" value="1"/>
</dbReference>
<dbReference type="EC" id="1.15.1.1" evidence="2 6"/>
<keyword evidence="4 6" id="KW-0560">Oxidoreductase</keyword>
<evidence type="ECO:0000256" key="2">
    <source>
        <dbReference type="ARBA" id="ARBA00012682"/>
    </source>
</evidence>
<feature type="domain" description="Manganese/iron superoxide dismutase N-terminal" evidence="7">
    <location>
        <begin position="48"/>
        <end position="134"/>
    </location>
</feature>
<dbReference type="Gene3D" id="1.10.287.990">
    <property type="entry name" value="Fe,Mn superoxide dismutase (SOD) domain"/>
    <property type="match status" value="1"/>
</dbReference>
<comment type="catalytic activity">
    <reaction evidence="6">
        <text>2 superoxide + 2 H(+) = H2O2 + O2</text>
        <dbReference type="Rhea" id="RHEA:20696"/>
        <dbReference type="ChEBI" id="CHEBI:15378"/>
        <dbReference type="ChEBI" id="CHEBI:15379"/>
        <dbReference type="ChEBI" id="CHEBI:16240"/>
        <dbReference type="ChEBI" id="CHEBI:18421"/>
        <dbReference type="EC" id="1.15.1.1"/>
    </reaction>
</comment>
<dbReference type="Proteomes" id="UP000637002">
    <property type="component" value="Unassembled WGS sequence"/>
</dbReference>
<evidence type="ECO:0000259" key="7">
    <source>
        <dbReference type="Pfam" id="PF00081"/>
    </source>
</evidence>
<dbReference type="InterPro" id="IPR019833">
    <property type="entry name" value="Mn/Fe_SOD_BS"/>
</dbReference>
<reference evidence="9" key="2">
    <citation type="submission" date="2020-09" db="EMBL/GenBank/DDBJ databases">
        <authorList>
            <person name="Sun Q."/>
            <person name="Zhou Y."/>
        </authorList>
    </citation>
    <scope>NUCLEOTIDE SEQUENCE</scope>
    <source>
        <strain evidence="9">CGMCC 1.12919</strain>
    </source>
</reference>
<dbReference type="Gene3D" id="3.55.40.20">
    <property type="entry name" value="Iron/manganese superoxide dismutase, C-terminal domain"/>
    <property type="match status" value="1"/>
</dbReference>
<dbReference type="InterPro" id="IPR019832">
    <property type="entry name" value="Mn/Fe_SOD_C"/>
</dbReference>
<dbReference type="GO" id="GO:0004784">
    <property type="term" value="F:superoxide dismutase activity"/>
    <property type="evidence" value="ECO:0007669"/>
    <property type="project" value="UniProtKB-EC"/>
</dbReference>
<comment type="function">
    <text evidence="6">Destroys radicals which are normally produced within the cells and which are toxic to biological systems.</text>
</comment>
<dbReference type="PANTHER" id="PTHR43595">
    <property type="entry name" value="37S RIBOSOMAL PROTEIN S26, MITOCHONDRIAL"/>
    <property type="match status" value="1"/>
</dbReference>
<evidence type="ECO:0000256" key="6">
    <source>
        <dbReference type="RuleBase" id="RU000414"/>
    </source>
</evidence>
<feature type="binding site" evidence="5">
    <location>
        <position position="209"/>
    </location>
    <ligand>
        <name>Mn(2+)</name>
        <dbReference type="ChEBI" id="CHEBI:29035"/>
    </ligand>
</feature>
<dbReference type="AlphaFoldDB" id="A0A916XP44"/>
<dbReference type="GO" id="GO:0005737">
    <property type="term" value="C:cytoplasm"/>
    <property type="evidence" value="ECO:0007669"/>
    <property type="project" value="TreeGrafter"/>
</dbReference>
<dbReference type="RefSeq" id="WP_188612154.1">
    <property type="nucleotide sequence ID" value="NZ_BMGG01000010.1"/>
</dbReference>
<feature type="binding site" evidence="5">
    <location>
        <position position="213"/>
    </location>
    <ligand>
        <name>Mn(2+)</name>
        <dbReference type="ChEBI" id="CHEBI:29035"/>
    </ligand>
</feature>
<gene>
    <name evidence="9" type="primary">sodB</name>
    <name evidence="9" type="ORF">GCM10010994_52860</name>
</gene>
<name>A0A916XP44_9HYPH</name>
<dbReference type="InterPro" id="IPR036314">
    <property type="entry name" value="SOD_C_sf"/>
</dbReference>
<dbReference type="EMBL" id="BMGG01000010">
    <property type="protein sequence ID" value="GGC88317.1"/>
    <property type="molecule type" value="Genomic_DNA"/>
</dbReference>
<keyword evidence="10" id="KW-1185">Reference proteome</keyword>
<dbReference type="FunFam" id="3.55.40.20:FF:000004">
    <property type="entry name" value="Superoxide dismutase [Fe]"/>
    <property type="match status" value="1"/>
</dbReference>
<dbReference type="PRINTS" id="PR01703">
    <property type="entry name" value="MNSODISMTASE"/>
</dbReference>
<evidence type="ECO:0000256" key="4">
    <source>
        <dbReference type="ARBA" id="ARBA00023002"/>
    </source>
</evidence>
<evidence type="ECO:0000256" key="5">
    <source>
        <dbReference type="PIRSR" id="PIRSR000349-1"/>
    </source>
</evidence>
<sequence length="253" mass="27154">MQSANDTLLDERRRGFLIGASVVAATALGGGALAQPAATAGRAPAMPFTLPPLPYAARANEPVIDAETMELHHDKHHGAYVKALNEAAAGGGAWAAKPLDVILAQLEQVPEAVRTAVRNNGGGHANHSMFWEIMGGRGGQPKGDLAGAIDTDFGSFAKLRESFDAAGAKVFGSGWVFVTVSREGRLALVTKPNQDTPLMDGQRVLFGNDVWEHAYYLSYRNRRADYLKAWWDIVDWGKVGDRYARAKEGALAI</sequence>
<feature type="domain" description="Manganese/iron superoxide dismutase C-terminal" evidence="8">
    <location>
        <begin position="141"/>
        <end position="241"/>
    </location>
</feature>
<dbReference type="PANTHER" id="PTHR43595:SF2">
    <property type="entry name" value="SMALL RIBOSOMAL SUBUNIT PROTEIN MS42"/>
    <property type="match status" value="1"/>
</dbReference>
<evidence type="ECO:0000256" key="1">
    <source>
        <dbReference type="ARBA" id="ARBA00008714"/>
    </source>
</evidence>
<evidence type="ECO:0000313" key="10">
    <source>
        <dbReference type="Proteomes" id="UP000637002"/>
    </source>
</evidence>
<evidence type="ECO:0000313" key="9">
    <source>
        <dbReference type="EMBL" id="GGC88317.1"/>
    </source>
</evidence>
<dbReference type="PROSITE" id="PS00088">
    <property type="entry name" value="SOD_MN"/>
    <property type="match status" value="1"/>
</dbReference>
<dbReference type="InterPro" id="IPR019831">
    <property type="entry name" value="Mn/Fe_SOD_N"/>
</dbReference>
<dbReference type="PROSITE" id="PS51318">
    <property type="entry name" value="TAT"/>
    <property type="match status" value="1"/>
</dbReference>
<accession>A0A916XP44</accession>
<dbReference type="GO" id="GO:0046872">
    <property type="term" value="F:metal ion binding"/>
    <property type="evidence" value="ECO:0007669"/>
    <property type="project" value="UniProtKB-KW"/>
</dbReference>
<keyword evidence="3 5" id="KW-0479">Metal-binding</keyword>
<dbReference type="InterPro" id="IPR006311">
    <property type="entry name" value="TAT_signal"/>
</dbReference>
<dbReference type="Pfam" id="PF00081">
    <property type="entry name" value="Sod_Fe_N"/>
    <property type="match status" value="1"/>
</dbReference>
<dbReference type="SUPFAM" id="SSF54719">
    <property type="entry name" value="Fe,Mn superoxide dismutase (SOD), C-terminal domain"/>
    <property type="match status" value="1"/>
</dbReference>
<dbReference type="SUPFAM" id="SSF46609">
    <property type="entry name" value="Fe,Mn superoxide dismutase (SOD), N-terminal domain"/>
    <property type="match status" value="1"/>
</dbReference>
<reference evidence="9" key="1">
    <citation type="journal article" date="2014" name="Int. J. Syst. Evol. Microbiol.">
        <title>Complete genome sequence of Corynebacterium casei LMG S-19264T (=DSM 44701T), isolated from a smear-ripened cheese.</title>
        <authorList>
            <consortium name="US DOE Joint Genome Institute (JGI-PGF)"/>
            <person name="Walter F."/>
            <person name="Albersmeier A."/>
            <person name="Kalinowski J."/>
            <person name="Ruckert C."/>
        </authorList>
    </citation>
    <scope>NUCLEOTIDE SEQUENCE</scope>
    <source>
        <strain evidence="9">CGMCC 1.12919</strain>
    </source>
</reference>
<comment type="similarity">
    <text evidence="1 6">Belongs to the iron/manganese superoxide dismutase family.</text>
</comment>
<feature type="binding site" evidence="5">
    <location>
        <position position="72"/>
    </location>
    <ligand>
        <name>Mn(2+)</name>
        <dbReference type="ChEBI" id="CHEBI:29035"/>
    </ligand>
</feature>
<comment type="caution">
    <text evidence="9">The sequence shown here is derived from an EMBL/GenBank/DDBJ whole genome shotgun (WGS) entry which is preliminary data.</text>
</comment>
<dbReference type="Pfam" id="PF02777">
    <property type="entry name" value="Sod_Fe_C"/>
    <property type="match status" value="1"/>
</dbReference>
<evidence type="ECO:0000259" key="8">
    <source>
        <dbReference type="Pfam" id="PF02777"/>
    </source>
</evidence>
<dbReference type="InterPro" id="IPR036324">
    <property type="entry name" value="Mn/Fe_SOD_N_sf"/>
</dbReference>
<evidence type="ECO:0000256" key="3">
    <source>
        <dbReference type="ARBA" id="ARBA00022723"/>
    </source>
</evidence>
<protein>
    <recommendedName>
        <fullName evidence="2 6">Superoxide dismutase</fullName>
        <ecNumber evidence="2 6">1.15.1.1</ecNumber>
    </recommendedName>
</protein>
<feature type="binding site" evidence="5">
    <location>
        <position position="127"/>
    </location>
    <ligand>
        <name>Mn(2+)</name>
        <dbReference type="ChEBI" id="CHEBI:29035"/>
    </ligand>
</feature>
<dbReference type="InterPro" id="IPR001189">
    <property type="entry name" value="Mn/Fe_SOD"/>
</dbReference>
<proteinExistence type="inferred from homology"/>